<evidence type="ECO:0000313" key="1">
    <source>
        <dbReference type="EMBL" id="KKL76894.1"/>
    </source>
</evidence>
<protein>
    <submittedName>
        <fullName evidence="1">Uncharacterized protein</fullName>
    </submittedName>
</protein>
<accession>A0A0F9ESA8</accession>
<organism evidence="1">
    <name type="scientific">marine sediment metagenome</name>
    <dbReference type="NCBI Taxonomy" id="412755"/>
    <lineage>
        <taxon>unclassified sequences</taxon>
        <taxon>metagenomes</taxon>
        <taxon>ecological metagenomes</taxon>
    </lineage>
</organism>
<name>A0A0F9ESA8_9ZZZZ</name>
<sequence length="96" mass="11286">MNVIEPMQTNNLVRADSREAEDGFRYLDDNIYSYFVPMNDNRSTLYIRQAIRENQSIFITPEYVLVFNVRFNVAGIVEADKMVEPVDFTVNVERKE</sequence>
<proteinExistence type="predicted"/>
<comment type="caution">
    <text evidence="1">The sequence shown here is derived from an EMBL/GenBank/DDBJ whole genome shotgun (WGS) entry which is preliminary data.</text>
</comment>
<dbReference type="AlphaFoldDB" id="A0A0F9ESA8"/>
<gene>
    <name evidence="1" type="ORF">LCGC14_2040330</name>
</gene>
<reference evidence="1" key="1">
    <citation type="journal article" date="2015" name="Nature">
        <title>Complex archaea that bridge the gap between prokaryotes and eukaryotes.</title>
        <authorList>
            <person name="Spang A."/>
            <person name="Saw J.H."/>
            <person name="Jorgensen S.L."/>
            <person name="Zaremba-Niedzwiedzka K."/>
            <person name="Martijn J."/>
            <person name="Lind A.E."/>
            <person name="van Eijk R."/>
            <person name="Schleper C."/>
            <person name="Guy L."/>
            <person name="Ettema T.J."/>
        </authorList>
    </citation>
    <scope>NUCLEOTIDE SEQUENCE</scope>
</reference>
<dbReference type="EMBL" id="LAZR01023910">
    <property type="protein sequence ID" value="KKL76894.1"/>
    <property type="molecule type" value="Genomic_DNA"/>
</dbReference>